<dbReference type="AlphaFoldDB" id="A0A6B2M5G4"/>
<dbReference type="Proteomes" id="UP000478417">
    <property type="component" value="Unassembled WGS sequence"/>
</dbReference>
<comment type="caution">
    <text evidence="1">The sequence shown here is derived from an EMBL/GenBank/DDBJ whole genome shotgun (WGS) entry which is preliminary data.</text>
</comment>
<protein>
    <submittedName>
        <fullName evidence="1">Glycosyltransferase</fullName>
    </submittedName>
</protein>
<accession>A0A6B2M5G4</accession>
<sequence length="367" mass="42450">MLVVIPTYTRTATLPIVLRSLFDAEIPEGEEMRLLVVNNHPPSRELIQELITDDYLSHKDATLQWDLIIHHREKTIEPVENWYTAIEEFAKEDELVLLHGDDDIFTPWSLISRFKAYRELGSDILLTYSLSGNFFLDNCSYVFCPHLKTLRKTAADPENLDWTKMNAWDASFIGCHAYTMGPGFRKALQKAYEWCDQLDWLDSYTRRLMLPFYLPLAGRFVGAKVAGLPEVCVLRGMQLSEYENLNLGTSGWNSGFLMLCVYAVLKNGDLESNRELDPIRRRFMKNAGVWSLVCIQDKRVGFRKFAGTIQRSGGKSEFWAQLRIWQALSLWLKNLFGLRGYKARRKYRREAVTVDKFFGILDSCQKG</sequence>
<keyword evidence="1" id="KW-0808">Transferase</keyword>
<dbReference type="GO" id="GO:0016740">
    <property type="term" value="F:transferase activity"/>
    <property type="evidence" value="ECO:0007669"/>
    <property type="project" value="UniProtKB-KW"/>
</dbReference>
<dbReference type="EMBL" id="JAAGNX010000003">
    <property type="protein sequence ID" value="NDV63045.1"/>
    <property type="molecule type" value="Genomic_DNA"/>
</dbReference>
<evidence type="ECO:0000313" key="1">
    <source>
        <dbReference type="EMBL" id="NDV63045.1"/>
    </source>
</evidence>
<dbReference type="InterPro" id="IPR029044">
    <property type="entry name" value="Nucleotide-diphossugar_trans"/>
</dbReference>
<proteinExistence type="predicted"/>
<dbReference type="CDD" id="cd00761">
    <property type="entry name" value="Glyco_tranf_GTA_type"/>
    <property type="match status" value="1"/>
</dbReference>
<keyword evidence="2" id="KW-1185">Reference proteome</keyword>
<evidence type="ECO:0000313" key="2">
    <source>
        <dbReference type="Proteomes" id="UP000478417"/>
    </source>
</evidence>
<dbReference type="SUPFAM" id="SSF53448">
    <property type="entry name" value="Nucleotide-diphospho-sugar transferases"/>
    <property type="match status" value="1"/>
</dbReference>
<gene>
    <name evidence="1" type="ORF">G0Q06_11325</name>
</gene>
<name>A0A6B2M5G4_9BACT</name>
<organism evidence="1 2">
    <name type="scientific">Oceanipulchritudo coccoides</name>
    <dbReference type="NCBI Taxonomy" id="2706888"/>
    <lineage>
        <taxon>Bacteria</taxon>
        <taxon>Pseudomonadati</taxon>
        <taxon>Verrucomicrobiota</taxon>
        <taxon>Opitutia</taxon>
        <taxon>Puniceicoccales</taxon>
        <taxon>Oceanipulchritudinaceae</taxon>
        <taxon>Oceanipulchritudo</taxon>
    </lineage>
</organism>
<reference evidence="1 2" key="1">
    <citation type="submission" date="2020-02" db="EMBL/GenBank/DDBJ databases">
        <title>Albibacoteraceae fam. nov., the first described family within the subdivision 4 Verrucomicrobia.</title>
        <authorList>
            <person name="Xi F."/>
        </authorList>
    </citation>
    <scope>NUCLEOTIDE SEQUENCE [LARGE SCALE GENOMIC DNA]</scope>
    <source>
        <strain evidence="1 2">CK1056</strain>
    </source>
</reference>